<dbReference type="RefSeq" id="WP_154380570.1">
    <property type="nucleotide sequence ID" value="NZ_WKJK01000013.1"/>
</dbReference>
<name>A0A6I2L6E9_9BURK</name>
<proteinExistence type="predicted"/>
<accession>A0A6I2L6E9</accession>
<dbReference type="Proteomes" id="UP000433309">
    <property type="component" value="Unassembled WGS sequence"/>
</dbReference>
<protein>
    <submittedName>
        <fullName evidence="2">Uncharacterized protein</fullName>
    </submittedName>
</protein>
<organism evidence="2 3">
    <name type="scientific">Duganella guangzhouensis</name>
    <dbReference type="NCBI Taxonomy" id="2666084"/>
    <lineage>
        <taxon>Bacteria</taxon>
        <taxon>Pseudomonadati</taxon>
        <taxon>Pseudomonadota</taxon>
        <taxon>Betaproteobacteria</taxon>
        <taxon>Burkholderiales</taxon>
        <taxon>Oxalobacteraceae</taxon>
        <taxon>Telluria group</taxon>
        <taxon>Duganella</taxon>
    </lineage>
</organism>
<dbReference type="AlphaFoldDB" id="A0A6I2L6E9"/>
<keyword evidence="1" id="KW-1133">Transmembrane helix</keyword>
<gene>
    <name evidence="2" type="ORF">GJ699_22620</name>
</gene>
<comment type="caution">
    <text evidence="2">The sequence shown here is derived from an EMBL/GenBank/DDBJ whole genome shotgun (WGS) entry which is preliminary data.</text>
</comment>
<keyword evidence="1" id="KW-0472">Membrane</keyword>
<dbReference type="EMBL" id="WKJK01000013">
    <property type="protein sequence ID" value="MRW92797.1"/>
    <property type="molecule type" value="Genomic_DNA"/>
</dbReference>
<reference evidence="2 3" key="1">
    <citation type="submission" date="2019-11" db="EMBL/GenBank/DDBJ databases">
        <title>Novel species isolated from a subtropical stream in China.</title>
        <authorList>
            <person name="Lu H."/>
        </authorList>
    </citation>
    <scope>NUCLEOTIDE SEQUENCE [LARGE SCALE GENOMIC DNA]</scope>
    <source>
        <strain evidence="2 3">FT80W</strain>
    </source>
</reference>
<sequence length="150" mass="17029">MTMLETRIGKFIVFWAIAIPLMIVYLMIQAVREDSSKILQHAEFLSPDKHWSAILETVDNGAGFGQGMVYYEIHLHRPGEKVADHGDQDDSSVFYIEKMDDARAPQLNWTDASHLSIAYDTATRVKTQPGKHLAKFHNVVIMYQTLPAQP</sequence>
<feature type="transmembrane region" description="Helical" evidence="1">
    <location>
        <begin position="12"/>
        <end position="31"/>
    </location>
</feature>
<keyword evidence="1" id="KW-0812">Transmembrane</keyword>
<evidence type="ECO:0000313" key="3">
    <source>
        <dbReference type="Proteomes" id="UP000433309"/>
    </source>
</evidence>
<keyword evidence="3" id="KW-1185">Reference proteome</keyword>
<evidence type="ECO:0000313" key="2">
    <source>
        <dbReference type="EMBL" id="MRW92797.1"/>
    </source>
</evidence>
<evidence type="ECO:0000256" key="1">
    <source>
        <dbReference type="SAM" id="Phobius"/>
    </source>
</evidence>